<keyword evidence="2" id="KW-1185">Reference proteome</keyword>
<feature type="non-terminal residue" evidence="1">
    <location>
        <position position="148"/>
    </location>
</feature>
<feature type="non-terminal residue" evidence="1">
    <location>
        <position position="1"/>
    </location>
</feature>
<name>A0A2T2NZY9_CORCC</name>
<proteinExistence type="predicted"/>
<protein>
    <submittedName>
        <fullName evidence="1">Uncharacterized protein</fullName>
    </submittedName>
</protein>
<dbReference type="AlphaFoldDB" id="A0A2T2NZY9"/>
<evidence type="ECO:0000313" key="1">
    <source>
        <dbReference type="EMBL" id="PSN70990.1"/>
    </source>
</evidence>
<dbReference type="STRING" id="1448308.A0A2T2NZY9"/>
<evidence type="ECO:0000313" key="2">
    <source>
        <dbReference type="Proteomes" id="UP000240883"/>
    </source>
</evidence>
<dbReference type="OrthoDB" id="5426988at2759"/>
<reference evidence="1 2" key="1">
    <citation type="journal article" date="2018" name="Front. Microbiol.">
        <title>Genome-Wide Analysis of Corynespora cassiicola Leaf Fall Disease Putative Effectors.</title>
        <authorList>
            <person name="Lopez D."/>
            <person name="Ribeiro S."/>
            <person name="Label P."/>
            <person name="Fumanal B."/>
            <person name="Venisse J.S."/>
            <person name="Kohler A."/>
            <person name="de Oliveira R.R."/>
            <person name="Labutti K."/>
            <person name="Lipzen A."/>
            <person name="Lail K."/>
            <person name="Bauer D."/>
            <person name="Ohm R.A."/>
            <person name="Barry K.W."/>
            <person name="Spatafora J."/>
            <person name="Grigoriev I.V."/>
            <person name="Martin F.M."/>
            <person name="Pujade-Renaud V."/>
        </authorList>
    </citation>
    <scope>NUCLEOTIDE SEQUENCE [LARGE SCALE GENOMIC DNA]</scope>
    <source>
        <strain evidence="1 2">Philippines</strain>
    </source>
</reference>
<dbReference type="Proteomes" id="UP000240883">
    <property type="component" value="Unassembled WGS sequence"/>
</dbReference>
<dbReference type="EMBL" id="KZ678131">
    <property type="protein sequence ID" value="PSN70990.1"/>
    <property type="molecule type" value="Genomic_DNA"/>
</dbReference>
<accession>A0A2T2NZY9</accession>
<gene>
    <name evidence="1" type="ORF">BS50DRAFT_471459</name>
</gene>
<sequence>IIFLNAFPDVRKWNTAGILAGMLPKDTIRFIDENLLVDLAGAIDPGHGVNHNEMYKEIMNVTFTALEKQMASTPGLTIITSGCLLNTPEDITLLLSYIERSRLKNIKFYLVSLTMRETDPLLERLTKKKKYRTGKSSARDERVLEKIL</sequence>
<organism evidence="1 2">
    <name type="scientific">Corynespora cassiicola Philippines</name>
    <dbReference type="NCBI Taxonomy" id="1448308"/>
    <lineage>
        <taxon>Eukaryota</taxon>
        <taxon>Fungi</taxon>
        <taxon>Dikarya</taxon>
        <taxon>Ascomycota</taxon>
        <taxon>Pezizomycotina</taxon>
        <taxon>Dothideomycetes</taxon>
        <taxon>Pleosporomycetidae</taxon>
        <taxon>Pleosporales</taxon>
        <taxon>Corynesporascaceae</taxon>
        <taxon>Corynespora</taxon>
    </lineage>
</organism>